<organism evidence="2 3">
    <name type="scientific">Paramarasmius palmivorus</name>
    <dbReference type="NCBI Taxonomy" id="297713"/>
    <lineage>
        <taxon>Eukaryota</taxon>
        <taxon>Fungi</taxon>
        <taxon>Dikarya</taxon>
        <taxon>Basidiomycota</taxon>
        <taxon>Agaricomycotina</taxon>
        <taxon>Agaricomycetes</taxon>
        <taxon>Agaricomycetidae</taxon>
        <taxon>Agaricales</taxon>
        <taxon>Marasmiineae</taxon>
        <taxon>Marasmiaceae</taxon>
        <taxon>Paramarasmius</taxon>
    </lineage>
</organism>
<evidence type="ECO:0008006" key="4">
    <source>
        <dbReference type="Google" id="ProtNLM"/>
    </source>
</evidence>
<keyword evidence="3" id="KW-1185">Reference proteome</keyword>
<sequence length="109" mass="11386">MCINQRGCSFTHPFTIDQAEATLAGGWSPSLKSPPVSASSSSLPFPSQQPAQALSKRSATVSSPGNLCSNLLSCTQFDTGLGLFPSIAQMSLKAALDDDQLAFHQMPGV</sequence>
<name>A0AAW0D809_9AGAR</name>
<evidence type="ECO:0000256" key="1">
    <source>
        <dbReference type="SAM" id="MobiDB-lite"/>
    </source>
</evidence>
<dbReference type="Proteomes" id="UP001383192">
    <property type="component" value="Unassembled WGS sequence"/>
</dbReference>
<gene>
    <name evidence="2" type="ORF">VNI00_006753</name>
</gene>
<feature type="region of interest" description="Disordered" evidence="1">
    <location>
        <begin position="30"/>
        <end position="64"/>
    </location>
</feature>
<accession>A0AAW0D809</accession>
<reference evidence="2 3" key="1">
    <citation type="submission" date="2024-01" db="EMBL/GenBank/DDBJ databases">
        <title>A draft genome for a cacao thread blight-causing isolate of Paramarasmius palmivorus.</title>
        <authorList>
            <person name="Baruah I.K."/>
            <person name="Bukari Y."/>
            <person name="Amoako-Attah I."/>
            <person name="Meinhardt L.W."/>
            <person name="Bailey B.A."/>
            <person name="Cohen S.P."/>
        </authorList>
    </citation>
    <scope>NUCLEOTIDE SEQUENCE [LARGE SCALE GENOMIC DNA]</scope>
    <source>
        <strain evidence="2 3">GH-12</strain>
    </source>
</reference>
<comment type="caution">
    <text evidence="2">The sequence shown here is derived from an EMBL/GenBank/DDBJ whole genome shotgun (WGS) entry which is preliminary data.</text>
</comment>
<dbReference type="EMBL" id="JAYKXP010000021">
    <property type="protein sequence ID" value="KAK7047089.1"/>
    <property type="molecule type" value="Genomic_DNA"/>
</dbReference>
<evidence type="ECO:0000313" key="2">
    <source>
        <dbReference type="EMBL" id="KAK7047089.1"/>
    </source>
</evidence>
<proteinExistence type="predicted"/>
<evidence type="ECO:0000313" key="3">
    <source>
        <dbReference type="Proteomes" id="UP001383192"/>
    </source>
</evidence>
<dbReference type="AlphaFoldDB" id="A0AAW0D809"/>
<protein>
    <recommendedName>
        <fullName evidence="4">C3H1-type domain-containing protein</fullName>
    </recommendedName>
</protein>
<feature type="compositionally biased region" description="Low complexity" evidence="1">
    <location>
        <begin position="30"/>
        <end position="55"/>
    </location>
</feature>